<sequence>MAISDDSNLVARKHRSDSERKEELSSDPWIDKWNNKQVVCKGCGKTLRLDQRREWYTFSWRKHKASCSGIPDAEGRCGAAKRKARRVERESRALGAVREAAKLHLKKKSIPRRSICPAAARKVCVNMKIKVDVDVDTDVGDTESVDEEVTEDEAQLRYEWGVEDRPTEEDLAAAWILIRMKHNAF</sequence>
<dbReference type="AlphaFoldDB" id="A0A9P5XW70"/>
<dbReference type="OrthoDB" id="2880777at2759"/>
<feature type="compositionally biased region" description="Basic and acidic residues" evidence="1">
    <location>
        <begin position="16"/>
        <end position="26"/>
    </location>
</feature>
<proteinExistence type="predicted"/>
<gene>
    <name evidence="2" type="ORF">BDZ94DRAFT_1302288</name>
</gene>
<organism evidence="2 3">
    <name type="scientific">Collybia nuda</name>
    <dbReference type="NCBI Taxonomy" id="64659"/>
    <lineage>
        <taxon>Eukaryota</taxon>
        <taxon>Fungi</taxon>
        <taxon>Dikarya</taxon>
        <taxon>Basidiomycota</taxon>
        <taxon>Agaricomycotina</taxon>
        <taxon>Agaricomycetes</taxon>
        <taxon>Agaricomycetidae</taxon>
        <taxon>Agaricales</taxon>
        <taxon>Tricholomatineae</taxon>
        <taxon>Clitocybaceae</taxon>
        <taxon>Collybia</taxon>
    </lineage>
</organism>
<protein>
    <submittedName>
        <fullName evidence="2">Uncharacterized protein</fullName>
    </submittedName>
</protein>
<dbReference type="EMBL" id="MU150401">
    <property type="protein sequence ID" value="KAF9456830.1"/>
    <property type="molecule type" value="Genomic_DNA"/>
</dbReference>
<name>A0A9P5XW70_9AGAR</name>
<evidence type="ECO:0000313" key="3">
    <source>
        <dbReference type="Proteomes" id="UP000807353"/>
    </source>
</evidence>
<reference evidence="2" key="1">
    <citation type="submission" date="2020-11" db="EMBL/GenBank/DDBJ databases">
        <authorList>
            <consortium name="DOE Joint Genome Institute"/>
            <person name="Ahrendt S."/>
            <person name="Riley R."/>
            <person name="Andreopoulos W."/>
            <person name="Labutti K."/>
            <person name="Pangilinan J."/>
            <person name="Ruiz-Duenas F.J."/>
            <person name="Barrasa J.M."/>
            <person name="Sanchez-Garcia M."/>
            <person name="Camarero S."/>
            <person name="Miyauchi S."/>
            <person name="Serrano A."/>
            <person name="Linde D."/>
            <person name="Babiker R."/>
            <person name="Drula E."/>
            <person name="Ayuso-Fernandez I."/>
            <person name="Pacheco R."/>
            <person name="Padilla G."/>
            <person name="Ferreira P."/>
            <person name="Barriuso J."/>
            <person name="Kellner H."/>
            <person name="Castanera R."/>
            <person name="Alfaro M."/>
            <person name="Ramirez L."/>
            <person name="Pisabarro A.G."/>
            <person name="Kuo A."/>
            <person name="Tritt A."/>
            <person name="Lipzen A."/>
            <person name="He G."/>
            <person name="Yan M."/>
            <person name="Ng V."/>
            <person name="Cullen D."/>
            <person name="Martin F."/>
            <person name="Rosso M.-N."/>
            <person name="Henrissat B."/>
            <person name="Hibbett D."/>
            <person name="Martinez A.T."/>
            <person name="Grigoriev I.V."/>
        </authorList>
    </citation>
    <scope>NUCLEOTIDE SEQUENCE</scope>
    <source>
        <strain evidence="2">CBS 247.69</strain>
    </source>
</reference>
<evidence type="ECO:0000313" key="2">
    <source>
        <dbReference type="EMBL" id="KAF9456830.1"/>
    </source>
</evidence>
<comment type="caution">
    <text evidence="2">The sequence shown here is derived from an EMBL/GenBank/DDBJ whole genome shotgun (WGS) entry which is preliminary data.</text>
</comment>
<dbReference type="Proteomes" id="UP000807353">
    <property type="component" value="Unassembled WGS sequence"/>
</dbReference>
<evidence type="ECO:0000256" key="1">
    <source>
        <dbReference type="SAM" id="MobiDB-lite"/>
    </source>
</evidence>
<feature type="region of interest" description="Disordered" evidence="1">
    <location>
        <begin position="1"/>
        <end position="26"/>
    </location>
</feature>
<keyword evidence="3" id="KW-1185">Reference proteome</keyword>
<accession>A0A9P5XW70</accession>